<dbReference type="AlphaFoldDB" id="A0AA85KD54"/>
<organism evidence="1 2">
    <name type="scientific">Trichobilharzia regenti</name>
    <name type="common">Nasal bird schistosome</name>
    <dbReference type="NCBI Taxonomy" id="157069"/>
    <lineage>
        <taxon>Eukaryota</taxon>
        <taxon>Metazoa</taxon>
        <taxon>Spiralia</taxon>
        <taxon>Lophotrochozoa</taxon>
        <taxon>Platyhelminthes</taxon>
        <taxon>Trematoda</taxon>
        <taxon>Digenea</taxon>
        <taxon>Strigeidida</taxon>
        <taxon>Schistosomatoidea</taxon>
        <taxon>Schistosomatidae</taxon>
        <taxon>Trichobilharzia</taxon>
    </lineage>
</organism>
<accession>A0AA85KD54</accession>
<reference evidence="2" key="2">
    <citation type="submission" date="2023-11" db="UniProtKB">
        <authorList>
            <consortium name="WormBaseParasite"/>
        </authorList>
    </citation>
    <scope>IDENTIFICATION</scope>
</reference>
<evidence type="ECO:0000313" key="2">
    <source>
        <dbReference type="WBParaSite" id="TREG1_80300.1"/>
    </source>
</evidence>
<keyword evidence="1" id="KW-1185">Reference proteome</keyword>
<sequence length="68" mass="7517">MKSIIQLTVGKTSVTWKYNVTGFVPYLLVKLALNHLSSDSITIFLISARNSPGSNFTDALIQKINLFS</sequence>
<dbReference type="WBParaSite" id="TREG1_80300.1">
    <property type="protein sequence ID" value="TREG1_80300.1"/>
    <property type="gene ID" value="TREG1_80300"/>
</dbReference>
<proteinExistence type="predicted"/>
<protein>
    <submittedName>
        <fullName evidence="2">Uncharacterized protein</fullName>
    </submittedName>
</protein>
<reference evidence="1" key="1">
    <citation type="submission" date="2022-06" db="EMBL/GenBank/DDBJ databases">
        <authorList>
            <person name="Berger JAMES D."/>
            <person name="Berger JAMES D."/>
        </authorList>
    </citation>
    <scope>NUCLEOTIDE SEQUENCE [LARGE SCALE GENOMIC DNA]</scope>
</reference>
<evidence type="ECO:0000313" key="1">
    <source>
        <dbReference type="Proteomes" id="UP000050795"/>
    </source>
</evidence>
<dbReference type="Proteomes" id="UP000050795">
    <property type="component" value="Unassembled WGS sequence"/>
</dbReference>
<name>A0AA85KD54_TRIRE</name>